<dbReference type="AlphaFoldDB" id="J9FK21"/>
<protein>
    <submittedName>
        <fullName evidence="1">Uncharacterized protein</fullName>
    </submittedName>
</protein>
<accession>J9FK21</accession>
<sequence length="64" mass="7640">MPNALNTLLMVERVMELFPFSNLHIWERFTPTLSPNSSCVRFCLRRFLFDCFSYKVGLDVFFEL</sequence>
<gene>
    <name evidence="1" type="ORF">EVA_21916</name>
</gene>
<organism evidence="1">
    <name type="scientific">gut metagenome</name>
    <dbReference type="NCBI Taxonomy" id="749906"/>
    <lineage>
        <taxon>unclassified sequences</taxon>
        <taxon>metagenomes</taxon>
        <taxon>organismal metagenomes</taxon>
    </lineage>
</organism>
<dbReference type="EMBL" id="AMCI01009133">
    <property type="protein sequence ID" value="EJW89982.1"/>
    <property type="molecule type" value="Genomic_DNA"/>
</dbReference>
<proteinExistence type="predicted"/>
<name>J9FK21_9ZZZZ</name>
<evidence type="ECO:0000313" key="1">
    <source>
        <dbReference type="EMBL" id="EJW89982.1"/>
    </source>
</evidence>
<comment type="caution">
    <text evidence="1">The sequence shown here is derived from an EMBL/GenBank/DDBJ whole genome shotgun (WGS) entry which is preliminary data.</text>
</comment>
<reference evidence="1" key="1">
    <citation type="journal article" date="2012" name="PLoS ONE">
        <title>Gene sets for utilization of primary and secondary nutrition supplies in the distal gut of endangered iberian lynx.</title>
        <authorList>
            <person name="Alcaide M."/>
            <person name="Messina E."/>
            <person name="Richter M."/>
            <person name="Bargiela R."/>
            <person name="Peplies J."/>
            <person name="Huws S.A."/>
            <person name="Newbold C.J."/>
            <person name="Golyshin P.N."/>
            <person name="Simon M.A."/>
            <person name="Lopez G."/>
            <person name="Yakimov M.M."/>
            <person name="Ferrer M."/>
        </authorList>
    </citation>
    <scope>NUCLEOTIDE SEQUENCE</scope>
</reference>